<dbReference type="PANTHER" id="PTHR31350">
    <property type="entry name" value="SI:DKEY-261L7.2"/>
    <property type="match status" value="1"/>
</dbReference>
<sequence>MFAPQVLWAREYKLKWTYHDPAREAERTAQYENDWFQRYVHRSWSDHEVLVVLRQMATQRKGRHVSAQRVYRVYGSDAWDMLEKYANQDPPDELDDSSCWISTSFWAGELLRAIHRAASLERLYRLKDGQNMELEEGLSTLDGFFGVPYEKLKRSFDLMAERCKSSLTPGIEDDTPAMCIAICDWMRSQGFGPAEGDRYLAIQNHFIHKVLESRTSLPLTLVAIFVAIARRLGLDAHPVSFPAHVHAWVRVKEHIPKEDEEQQHVSIDVFHSASQPILTSADLDPILQAMGTTAQEHPELLAPASTAEMVMRAARNVANSLRQGGRNAIPDMPWRYWTVITACYAMVTTITLLSPAHQADHFFDLAMHVKERIRHVFPMDIAIIVELTIMPNMGPLEQEPKEIFQSIIDLNKQAEDAPPRPVTRRDPAHNVKYFVGLVVALSGSGADYMGVITGWNIDGSYKTEDGTPSSPSNPIYQITYTTTAWTNPRDSQTRYDLQSNVRAFSISESSGTTAYPPQPTTQGWGLYFVLKSIVWDLGRIFRSAVNGKRGHLWFVPAEDLATEYPDDVGAGRDFLKDVDEDAGI</sequence>
<keyword evidence="3" id="KW-1185">Reference proteome</keyword>
<organism evidence="2 3">
    <name type="scientific">Tulasnella calospora MUT 4182</name>
    <dbReference type="NCBI Taxonomy" id="1051891"/>
    <lineage>
        <taxon>Eukaryota</taxon>
        <taxon>Fungi</taxon>
        <taxon>Dikarya</taxon>
        <taxon>Basidiomycota</taxon>
        <taxon>Agaricomycotina</taxon>
        <taxon>Agaricomycetes</taxon>
        <taxon>Cantharellales</taxon>
        <taxon>Tulasnellaceae</taxon>
        <taxon>Tulasnella</taxon>
    </lineage>
</organism>
<dbReference type="Pfam" id="PF13369">
    <property type="entry name" value="Transglut_core2"/>
    <property type="match status" value="1"/>
</dbReference>
<gene>
    <name evidence="2" type="ORF">M407DRAFT_6518</name>
</gene>
<reference evidence="2 3" key="1">
    <citation type="submission" date="2014-04" db="EMBL/GenBank/DDBJ databases">
        <authorList>
            <consortium name="DOE Joint Genome Institute"/>
            <person name="Kuo A."/>
            <person name="Girlanda M."/>
            <person name="Perotto S."/>
            <person name="Kohler A."/>
            <person name="Nagy L.G."/>
            <person name="Floudas D."/>
            <person name="Copeland A."/>
            <person name="Barry K.W."/>
            <person name="Cichocki N."/>
            <person name="Veneault-Fourrey C."/>
            <person name="LaButti K."/>
            <person name="Lindquist E.A."/>
            <person name="Lipzen A."/>
            <person name="Lundell T."/>
            <person name="Morin E."/>
            <person name="Murat C."/>
            <person name="Sun H."/>
            <person name="Tunlid A."/>
            <person name="Henrissat B."/>
            <person name="Grigoriev I.V."/>
            <person name="Hibbett D.S."/>
            <person name="Martin F."/>
            <person name="Nordberg H.P."/>
            <person name="Cantor M.N."/>
            <person name="Hua S.X."/>
        </authorList>
    </citation>
    <scope>NUCLEOTIDE SEQUENCE [LARGE SCALE GENOMIC DNA]</scope>
    <source>
        <strain evidence="2 3">MUT 4182</strain>
    </source>
</reference>
<evidence type="ECO:0000313" key="2">
    <source>
        <dbReference type="EMBL" id="KIO28894.1"/>
    </source>
</evidence>
<dbReference type="Proteomes" id="UP000054248">
    <property type="component" value="Unassembled WGS sequence"/>
</dbReference>
<accession>A0A0C3QNX5</accession>
<protein>
    <recommendedName>
        <fullName evidence="1">Protein SirB1 N-terminal domain-containing protein</fullName>
    </recommendedName>
</protein>
<evidence type="ECO:0000313" key="3">
    <source>
        <dbReference type="Proteomes" id="UP000054248"/>
    </source>
</evidence>
<dbReference type="OrthoDB" id="28868at2759"/>
<evidence type="ECO:0000259" key="1">
    <source>
        <dbReference type="Pfam" id="PF13369"/>
    </source>
</evidence>
<dbReference type="PANTHER" id="PTHR31350:SF21">
    <property type="entry name" value="F-BOX ONLY PROTEIN 21"/>
    <property type="match status" value="1"/>
</dbReference>
<dbReference type="AlphaFoldDB" id="A0A0C3QNX5"/>
<feature type="domain" description="Protein SirB1 N-terminal" evidence="1">
    <location>
        <begin position="154"/>
        <end position="314"/>
    </location>
</feature>
<proteinExistence type="predicted"/>
<reference evidence="3" key="2">
    <citation type="submission" date="2015-01" db="EMBL/GenBank/DDBJ databases">
        <title>Evolutionary Origins and Diversification of the Mycorrhizal Mutualists.</title>
        <authorList>
            <consortium name="DOE Joint Genome Institute"/>
            <consortium name="Mycorrhizal Genomics Consortium"/>
            <person name="Kohler A."/>
            <person name="Kuo A."/>
            <person name="Nagy L.G."/>
            <person name="Floudas D."/>
            <person name="Copeland A."/>
            <person name="Barry K.W."/>
            <person name="Cichocki N."/>
            <person name="Veneault-Fourrey C."/>
            <person name="LaButti K."/>
            <person name="Lindquist E.A."/>
            <person name="Lipzen A."/>
            <person name="Lundell T."/>
            <person name="Morin E."/>
            <person name="Murat C."/>
            <person name="Riley R."/>
            <person name="Ohm R."/>
            <person name="Sun H."/>
            <person name="Tunlid A."/>
            <person name="Henrissat B."/>
            <person name="Grigoriev I.V."/>
            <person name="Hibbett D.S."/>
            <person name="Martin F."/>
        </authorList>
    </citation>
    <scope>NUCLEOTIDE SEQUENCE [LARGE SCALE GENOMIC DNA]</scope>
    <source>
        <strain evidence="3">MUT 4182</strain>
    </source>
</reference>
<dbReference type="HOGENOM" id="CLU_020266_1_0_1"/>
<name>A0A0C3QNX5_9AGAM</name>
<dbReference type="InterPro" id="IPR032698">
    <property type="entry name" value="SirB1_N"/>
</dbReference>
<dbReference type="STRING" id="1051891.A0A0C3QNX5"/>
<dbReference type="EMBL" id="KN822989">
    <property type="protein sequence ID" value="KIO28894.1"/>
    <property type="molecule type" value="Genomic_DNA"/>
</dbReference>